<dbReference type="PANTHER" id="PTHR47506:SF3">
    <property type="entry name" value="HTH-TYPE TRANSCRIPTIONAL REGULATOR LMRA"/>
    <property type="match status" value="1"/>
</dbReference>
<dbReference type="EMBL" id="CP023483">
    <property type="protein sequence ID" value="ATF26489.1"/>
    <property type="molecule type" value="Genomic_DNA"/>
</dbReference>
<dbReference type="SUPFAM" id="SSF46689">
    <property type="entry name" value="Homeodomain-like"/>
    <property type="match status" value="1"/>
</dbReference>
<accession>A0A1D2KN12</accession>
<dbReference type="STRING" id="2756.BFR44_08425"/>
<sequence length="195" mass="21589">MSQTKQQTKQRILQTAMRLFHTQGYHATGVSQILKESVSPKGSLYYHFPGGKEQLAIEAIEQSTVIIATAMKSDLDFYDDIYTAFSHHLTSIATKFEDFGKTDDFSTIPFGLIASETALVNENIRKSCEKTYATLEAIYEQRLLAAGYTSEEALILSSTFNILVEGAVALCVTSKSNAPLLNVKKVIPLLLKRAK</sequence>
<keyword evidence="8" id="KW-1185">Reference proteome</keyword>
<evidence type="ECO:0000259" key="5">
    <source>
        <dbReference type="PROSITE" id="PS50977"/>
    </source>
</evidence>
<evidence type="ECO:0000256" key="1">
    <source>
        <dbReference type="ARBA" id="ARBA00023015"/>
    </source>
</evidence>
<evidence type="ECO:0000256" key="4">
    <source>
        <dbReference type="PROSITE-ProRule" id="PRU00335"/>
    </source>
</evidence>
<evidence type="ECO:0000256" key="3">
    <source>
        <dbReference type="ARBA" id="ARBA00023163"/>
    </source>
</evidence>
<feature type="domain" description="HTH tetR-type" evidence="5">
    <location>
        <begin position="6"/>
        <end position="66"/>
    </location>
</feature>
<dbReference type="Proteomes" id="UP000270190">
    <property type="component" value="Unassembled WGS sequence"/>
</dbReference>
<dbReference type="KEGG" id="bths:CNY62_08875"/>
<dbReference type="GeneID" id="66536792"/>
<evidence type="ECO:0000313" key="9">
    <source>
        <dbReference type="Proteomes" id="UP000270190"/>
    </source>
</evidence>
<organism evidence="6 8">
    <name type="scientific">Brochothrix thermosphacta</name>
    <name type="common">Microbacterium thermosphactum</name>
    <dbReference type="NCBI Taxonomy" id="2756"/>
    <lineage>
        <taxon>Bacteria</taxon>
        <taxon>Bacillati</taxon>
        <taxon>Bacillota</taxon>
        <taxon>Bacilli</taxon>
        <taxon>Bacillales</taxon>
        <taxon>Listeriaceae</taxon>
        <taxon>Brochothrix</taxon>
    </lineage>
</organism>
<dbReference type="RefSeq" id="WP_029090627.1">
    <property type="nucleotide sequence ID" value="NZ_CBCPHX010000002.1"/>
</dbReference>
<dbReference type="Proteomes" id="UP000243591">
    <property type="component" value="Chromosome"/>
</dbReference>
<reference evidence="6 8" key="1">
    <citation type="submission" date="2017-09" db="EMBL/GenBank/DDBJ databases">
        <title>Complete Genome Sequences of Two Strains of the Meat Spoilage Bacterium Brochothrix thermosphacta Isolated from Ground Chicken.</title>
        <authorList>
            <person name="Paoli G.C."/>
            <person name="Wijey C."/>
            <person name="Chen C.-Y."/>
            <person name="Nguyen L."/>
            <person name="Yan X."/>
            <person name="Irwin P.L."/>
        </authorList>
    </citation>
    <scope>NUCLEOTIDE SEQUENCE [LARGE SCALE GENOMIC DNA]</scope>
    <source>
        <strain evidence="6 8">BI</strain>
    </source>
</reference>
<evidence type="ECO:0000313" key="7">
    <source>
        <dbReference type="EMBL" id="SPP25995.1"/>
    </source>
</evidence>
<dbReference type="Pfam" id="PF21993">
    <property type="entry name" value="TetR_C_13_2"/>
    <property type="match status" value="1"/>
</dbReference>
<name>A0A1D2KN12_BROTH</name>
<dbReference type="InterPro" id="IPR054156">
    <property type="entry name" value="YxaF_TetR_C"/>
</dbReference>
<proteinExistence type="predicted"/>
<dbReference type="InterPro" id="IPR009057">
    <property type="entry name" value="Homeodomain-like_sf"/>
</dbReference>
<keyword evidence="1" id="KW-0805">Transcription regulation</keyword>
<reference evidence="9" key="3">
    <citation type="submission" date="2018-04" db="EMBL/GenBank/DDBJ databases">
        <authorList>
            <person name="Illikoud N."/>
        </authorList>
    </citation>
    <scope>NUCLEOTIDE SEQUENCE [LARGE SCALE GENOMIC DNA]</scope>
</reference>
<dbReference type="GO" id="GO:0003677">
    <property type="term" value="F:DNA binding"/>
    <property type="evidence" value="ECO:0007669"/>
    <property type="project" value="UniProtKB-UniRule"/>
</dbReference>
<feature type="DNA-binding region" description="H-T-H motif" evidence="4">
    <location>
        <begin position="29"/>
        <end position="48"/>
    </location>
</feature>
<evidence type="ECO:0000313" key="6">
    <source>
        <dbReference type="EMBL" id="ATF26489.1"/>
    </source>
</evidence>
<dbReference type="AlphaFoldDB" id="A0A1D2KN12"/>
<protein>
    <submittedName>
        <fullName evidence="6">TetR/AcrR family transcriptional regulator</fullName>
    </submittedName>
    <submittedName>
        <fullName evidence="7">Transcriptional repressor of lmrAB</fullName>
    </submittedName>
</protein>
<evidence type="ECO:0000313" key="8">
    <source>
        <dbReference type="Proteomes" id="UP000243591"/>
    </source>
</evidence>
<dbReference type="Pfam" id="PF00440">
    <property type="entry name" value="TetR_N"/>
    <property type="match status" value="1"/>
</dbReference>
<dbReference type="OrthoDB" id="9810250at2"/>
<evidence type="ECO:0000256" key="2">
    <source>
        <dbReference type="ARBA" id="ARBA00023125"/>
    </source>
</evidence>
<dbReference type="Gene3D" id="1.10.357.10">
    <property type="entry name" value="Tetracycline Repressor, domain 2"/>
    <property type="match status" value="1"/>
</dbReference>
<dbReference type="InterPro" id="IPR001647">
    <property type="entry name" value="HTH_TetR"/>
</dbReference>
<keyword evidence="3" id="KW-0804">Transcription</keyword>
<dbReference type="InterPro" id="IPR036271">
    <property type="entry name" value="Tet_transcr_reg_TetR-rel_C_sf"/>
</dbReference>
<dbReference type="PROSITE" id="PS50977">
    <property type="entry name" value="HTH_TETR_2"/>
    <property type="match status" value="1"/>
</dbReference>
<dbReference type="SUPFAM" id="SSF48498">
    <property type="entry name" value="Tetracyclin repressor-like, C-terminal domain"/>
    <property type="match status" value="1"/>
</dbReference>
<keyword evidence="2 4" id="KW-0238">DNA-binding</keyword>
<gene>
    <name evidence="7" type="primary">lmrA</name>
    <name evidence="7" type="ORF">BTBSAS_10217</name>
    <name evidence="6" type="ORF">CNY62_08875</name>
</gene>
<reference evidence="7" key="2">
    <citation type="submission" date="2018-04" db="EMBL/GenBank/DDBJ databases">
        <authorList>
            <person name="Go L.Y."/>
            <person name="Mitchell J.A."/>
        </authorList>
    </citation>
    <scope>NUCLEOTIDE SEQUENCE</scope>
    <source>
        <strain evidence="7">BSAS1 3</strain>
    </source>
</reference>
<dbReference type="PANTHER" id="PTHR47506">
    <property type="entry name" value="TRANSCRIPTIONAL REGULATORY PROTEIN"/>
    <property type="match status" value="1"/>
</dbReference>
<dbReference type="EMBL" id="OUNC01000001">
    <property type="protein sequence ID" value="SPP25995.1"/>
    <property type="molecule type" value="Genomic_DNA"/>
</dbReference>